<feature type="region of interest" description="Disordered" evidence="2">
    <location>
        <begin position="88"/>
        <end position="108"/>
    </location>
</feature>
<dbReference type="InterPro" id="IPR045345">
    <property type="entry name" value="Gag_p24_C"/>
</dbReference>
<accession>A0A7K5IVV7</accession>
<dbReference type="InterPro" id="IPR008916">
    <property type="entry name" value="Retrov_capsid_C"/>
</dbReference>
<gene>
    <name evidence="4" type="primary">Ervk9_1</name>
    <name evidence="4" type="ORF">TOXRED_R15628</name>
</gene>
<dbReference type="Gene3D" id="4.10.60.10">
    <property type="entry name" value="Zinc finger, CCHC-type"/>
    <property type="match status" value="1"/>
</dbReference>
<evidence type="ECO:0000256" key="2">
    <source>
        <dbReference type="SAM" id="MobiDB-lite"/>
    </source>
</evidence>
<evidence type="ECO:0000313" key="4">
    <source>
        <dbReference type="EMBL" id="NWS85730.1"/>
    </source>
</evidence>
<dbReference type="InterPro" id="IPR036875">
    <property type="entry name" value="Znf_CCHC_sf"/>
</dbReference>
<protein>
    <submittedName>
        <fullName evidence="4">POK9 protein</fullName>
    </submittedName>
</protein>
<dbReference type="GO" id="GO:0008270">
    <property type="term" value="F:zinc ion binding"/>
    <property type="evidence" value="ECO:0007669"/>
    <property type="project" value="UniProtKB-KW"/>
</dbReference>
<comment type="caution">
    <text evidence="4">The sequence shown here is derived from an EMBL/GenBank/DDBJ whole genome shotgun (WGS) entry which is preliminary data.</text>
</comment>
<dbReference type="EMBL" id="VXBI01006987">
    <property type="protein sequence ID" value="NWS85730.1"/>
    <property type="molecule type" value="Genomic_DNA"/>
</dbReference>
<dbReference type="SUPFAM" id="SSF57756">
    <property type="entry name" value="Retrovirus zinc finger-like domains"/>
    <property type="match status" value="1"/>
</dbReference>
<feature type="non-terminal residue" evidence="4">
    <location>
        <position position="154"/>
    </location>
</feature>
<dbReference type="SMART" id="SM00343">
    <property type="entry name" value="ZnF_C2HC"/>
    <property type="match status" value="2"/>
</dbReference>
<feature type="region of interest" description="Disordered" evidence="2">
    <location>
        <begin position="120"/>
        <end position="154"/>
    </location>
</feature>
<feature type="non-terminal residue" evidence="4">
    <location>
        <position position="1"/>
    </location>
</feature>
<organism evidence="4 5">
    <name type="scientific">Toxostoma redivivum</name>
    <name type="common">California thrasher</name>
    <dbReference type="NCBI Taxonomy" id="99882"/>
    <lineage>
        <taxon>Eukaryota</taxon>
        <taxon>Metazoa</taxon>
        <taxon>Chordata</taxon>
        <taxon>Craniata</taxon>
        <taxon>Vertebrata</taxon>
        <taxon>Euteleostomi</taxon>
        <taxon>Archelosauria</taxon>
        <taxon>Archosauria</taxon>
        <taxon>Dinosauria</taxon>
        <taxon>Saurischia</taxon>
        <taxon>Theropoda</taxon>
        <taxon>Coelurosauria</taxon>
        <taxon>Aves</taxon>
        <taxon>Neognathae</taxon>
        <taxon>Neoaves</taxon>
        <taxon>Telluraves</taxon>
        <taxon>Australaves</taxon>
        <taxon>Passeriformes</taxon>
        <taxon>Mimidae</taxon>
        <taxon>Toxostoma</taxon>
    </lineage>
</organism>
<sequence length="154" mass="16815">IEMQEASDAVLKSLAYENANNDCKKALDPIHNCADVELSDYIKGCTNIGSEQFKAELIATAIAQQLQVVRAAIKCFECGELGHIRKQCPKGQRGNKKSSKPCPHCQKGFHWSNQYQSKYDKHGNLLPQQGNSKGGTLGSGTPQSNRTSLNPTPI</sequence>
<keyword evidence="5" id="KW-1185">Reference proteome</keyword>
<dbReference type="Pfam" id="PF00098">
    <property type="entry name" value="zf-CCHC"/>
    <property type="match status" value="1"/>
</dbReference>
<dbReference type="InterPro" id="IPR050195">
    <property type="entry name" value="Primate_lentivir_Gag_pol-like"/>
</dbReference>
<dbReference type="Pfam" id="PF19317">
    <property type="entry name" value="Gag_p24_C"/>
    <property type="match status" value="1"/>
</dbReference>
<feature type="compositionally biased region" description="Basic residues" evidence="2">
    <location>
        <begin position="88"/>
        <end position="99"/>
    </location>
</feature>
<dbReference type="Pfam" id="PF14787">
    <property type="entry name" value="zf-CCHC_5"/>
    <property type="match status" value="1"/>
</dbReference>
<keyword evidence="1" id="KW-0862">Zinc</keyword>
<feature type="compositionally biased region" description="Polar residues" evidence="2">
    <location>
        <begin position="139"/>
        <end position="154"/>
    </location>
</feature>
<evidence type="ECO:0000259" key="3">
    <source>
        <dbReference type="PROSITE" id="PS50158"/>
    </source>
</evidence>
<dbReference type="SUPFAM" id="SSF47353">
    <property type="entry name" value="Retrovirus capsid dimerization domain-like"/>
    <property type="match status" value="1"/>
</dbReference>
<keyword evidence="1" id="KW-0479">Metal-binding</keyword>
<evidence type="ECO:0000256" key="1">
    <source>
        <dbReference type="PROSITE-ProRule" id="PRU00047"/>
    </source>
</evidence>
<evidence type="ECO:0000313" key="5">
    <source>
        <dbReference type="Proteomes" id="UP000523146"/>
    </source>
</evidence>
<dbReference type="AlphaFoldDB" id="A0A7K5IVV7"/>
<dbReference type="InterPro" id="IPR001878">
    <property type="entry name" value="Znf_CCHC"/>
</dbReference>
<proteinExistence type="predicted"/>
<dbReference type="PANTHER" id="PTHR40389:SF3">
    <property type="entry name" value="IGE-BINDING PROTEIN"/>
    <property type="match status" value="1"/>
</dbReference>
<dbReference type="GO" id="GO:0003676">
    <property type="term" value="F:nucleic acid binding"/>
    <property type="evidence" value="ECO:0007669"/>
    <property type="project" value="InterPro"/>
</dbReference>
<feature type="domain" description="CCHC-type" evidence="3">
    <location>
        <begin position="74"/>
        <end position="90"/>
    </location>
</feature>
<dbReference type="Proteomes" id="UP000523146">
    <property type="component" value="Unassembled WGS sequence"/>
</dbReference>
<dbReference type="PANTHER" id="PTHR40389">
    <property type="entry name" value="ENDOGENOUS RETROVIRUS GROUP K MEMBER 24 GAG POLYPROTEIN-RELATED"/>
    <property type="match status" value="1"/>
</dbReference>
<name>A0A7K5IVV7_TOXRE</name>
<dbReference type="Gene3D" id="1.10.1200.30">
    <property type="match status" value="1"/>
</dbReference>
<dbReference type="PROSITE" id="PS50158">
    <property type="entry name" value="ZF_CCHC"/>
    <property type="match status" value="1"/>
</dbReference>
<reference evidence="4 5" key="1">
    <citation type="submission" date="2019-09" db="EMBL/GenBank/DDBJ databases">
        <title>Bird 10,000 Genomes (B10K) Project - Family phase.</title>
        <authorList>
            <person name="Zhang G."/>
        </authorList>
    </citation>
    <scope>NUCLEOTIDE SEQUENCE [LARGE SCALE GENOMIC DNA]</scope>
    <source>
        <strain evidence="4">B10K-DU-002-15</strain>
        <tissue evidence="4">Muscle</tissue>
    </source>
</reference>
<keyword evidence="1" id="KW-0863">Zinc-finger</keyword>